<feature type="compositionally biased region" description="Polar residues" evidence="1">
    <location>
        <begin position="82"/>
        <end position="94"/>
    </location>
</feature>
<evidence type="ECO:0000313" key="3">
    <source>
        <dbReference type="Proteomes" id="UP000257109"/>
    </source>
</evidence>
<organism evidence="2 3">
    <name type="scientific">Mucuna pruriens</name>
    <name type="common">Velvet bean</name>
    <name type="synonym">Dolichos pruriens</name>
    <dbReference type="NCBI Taxonomy" id="157652"/>
    <lineage>
        <taxon>Eukaryota</taxon>
        <taxon>Viridiplantae</taxon>
        <taxon>Streptophyta</taxon>
        <taxon>Embryophyta</taxon>
        <taxon>Tracheophyta</taxon>
        <taxon>Spermatophyta</taxon>
        <taxon>Magnoliopsida</taxon>
        <taxon>eudicotyledons</taxon>
        <taxon>Gunneridae</taxon>
        <taxon>Pentapetalae</taxon>
        <taxon>rosids</taxon>
        <taxon>fabids</taxon>
        <taxon>Fabales</taxon>
        <taxon>Fabaceae</taxon>
        <taxon>Papilionoideae</taxon>
        <taxon>50 kb inversion clade</taxon>
        <taxon>NPAAA clade</taxon>
        <taxon>indigoferoid/millettioid clade</taxon>
        <taxon>Phaseoleae</taxon>
        <taxon>Mucuna</taxon>
    </lineage>
</organism>
<evidence type="ECO:0000256" key="1">
    <source>
        <dbReference type="SAM" id="MobiDB-lite"/>
    </source>
</evidence>
<reference evidence="2" key="1">
    <citation type="submission" date="2018-05" db="EMBL/GenBank/DDBJ databases">
        <title>Draft genome of Mucuna pruriens seed.</title>
        <authorList>
            <person name="Nnadi N.E."/>
            <person name="Vos R."/>
            <person name="Hasami M.H."/>
            <person name="Devisetty U.K."/>
            <person name="Aguiy J.C."/>
        </authorList>
    </citation>
    <scope>NUCLEOTIDE SEQUENCE [LARGE SCALE GENOMIC DNA]</scope>
    <source>
        <strain evidence="2">JCA_2017</strain>
    </source>
</reference>
<proteinExistence type="predicted"/>
<name>A0A371GM86_MUCPR</name>
<feature type="non-terminal residue" evidence="2">
    <location>
        <position position="1"/>
    </location>
</feature>
<comment type="caution">
    <text evidence="2">The sequence shown here is derived from an EMBL/GenBank/DDBJ whole genome shotgun (WGS) entry which is preliminary data.</text>
</comment>
<dbReference type="OrthoDB" id="999762at2759"/>
<accession>A0A371GM86</accession>
<evidence type="ECO:0000313" key="2">
    <source>
        <dbReference type="EMBL" id="RDX91644.1"/>
    </source>
</evidence>
<keyword evidence="3" id="KW-1185">Reference proteome</keyword>
<gene>
    <name evidence="2" type="ORF">CR513_26354</name>
</gene>
<protein>
    <submittedName>
        <fullName evidence="2">Uncharacterized protein</fullName>
    </submittedName>
</protein>
<feature type="region of interest" description="Disordered" evidence="1">
    <location>
        <begin position="70"/>
        <end position="103"/>
    </location>
</feature>
<dbReference type="Proteomes" id="UP000257109">
    <property type="component" value="Unassembled WGS sequence"/>
</dbReference>
<dbReference type="EMBL" id="QJKJ01005067">
    <property type="protein sequence ID" value="RDX91644.1"/>
    <property type="molecule type" value="Genomic_DNA"/>
</dbReference>
<dbReference type="AlphaFoldDB" id="A0A371GM86"/>
<sequence length="136" mass="15622">MRHYMSTRRGSTSCVQLVLITKSKSNTQKFGVRRFAASKVVNEIVVIDNQGLENKITKLTSLVRQLTIGQHHSSPPVKTAHDQYSNMRYSSHPTQNVPQRYQPPPPFRQQQPMRLIAISNMQFQQNMSTIIQDLQT</sequence>